<evidence type="ECO:0000256" key="1">
    <source>
        <dbReference type="SAM" id="Phobius"/>
    </source>
</evidence>
<comment type="caution">
    <text evidence="2">The sequence shown here is derived from an EMBL/GenBank/DDBJ whole genome shotgun (WGS) entry which is preliminary data.</text>
</comment>
<protein>
    <recommendedName>
        <fullName evidence="4">TM2 domain-containing protein</fullName>
    </recommendedName>
</protein>
<proteinExistence type="predicted"/>
<dbReference type="OrthoDB" id="9792998at2"/>
<keyword evidence="3" id="KW-1185">Reference proteome</keyword>
<accession>A0A494WXQ8</accession>
<name>A0A494WXQ8_9FIRM</name>
<evidence type="ECO:0000313" key="3">
    <source>
        <dbReference type="Proteomes" id="UP000271256"/>
    </source>
</evidence>
<keyword evidence="1" id="KW-0472">Membrane</keyword>
<organism evidence="2 3">
    <name type="scientific">Desulfofundulus salinus</name>
    <dbReference type="NCBI Taxonomy" id="2419843"/>
    <lineage>
        <taxon>Bacteria</taxon>
        <taxon>Bacillati</taxon>
        <taxon>Bacillota</taxon>
        <taxon>Clostridia</taxon>
        <taxon>Eubacteriales</taxon>
        <taxon>Peptococcaceae</taxon>
        <taxon>Desulfofundulus</taxon>
    </lineage>
</organism>
<dbReference type="RefSeq" id="WP_121450157.1">
    <property type="nucleotide sequence ID" value="NZ_RBWE01000001.1"/>
</dbReference>
<dbReference type="AlphaFoldDB" id="A0A494WXQ8"/>
<dbReference type="EMBL" id="RBWE01000001">
    <property type="protein sequence ID" value="RKO65685.1"/>
    <property type="molecule type" value="Genomic_DNA"/>
</dbReference>
<reference evidence="2 3" key="1">
    <citation type="submission" date="2018-10" db="EMBL/GenBank/DDBJ databases">
        <authorList>
            <person name="Grouzdev D.S."/>
            <person name="Krutkina M.S."/>
            <person name="Tourova T.P."/>
            <person name="Nazina T.N."/>
        </authorList>
    </citation>
    <scope>NUCLEOTIDE SEQUENCE [LARGE SCALE GENOMIC DNA]</scope>
    <source>
        <strain evidence="2 3">435</strain>
    </source>
</reference>
<feature type="transmembrane region" description="Helical" evidence="1">
    <location>
        <begin position="32"/>
        <end position="60"/>
    </location>
</feature>
<sequence length="82" mass="8560">MKNPGLAAVLSFLVCGLGQIYNGQIGKGIVLFVAAGVSGLLCAVVIGFILLPAVWIYGIVDAYRTAEKINRGAEGSAEDYSR</sequence>
<keyword evidence="1" id="KW-0812">Transmembrane</keyword>
<keyword evidence="1" id="KW-1133">Transmembrane helix</keyword>
<evidence type="ECO:0008006" key="4">
    <source>
        <dbReference type="Google" id="ProtNLM"/>
    </source>
</evidence>
<dbReference type="Proteomes" id="UP000271256">
    <property type="component" value="Unassembled WGS sequence"/>
</dbReference>
<evidence type="ECO:0000313" key="2">
    <source>
        <dbReference type="EMBL" id="RKO65685.1"/>
    </source>
</evidence>
<gene>
    <name evidence="2" type="ORF">D7024_01015</name>
</gene>